<reference evidence="1" key="1">
    <citation type="journal article" date="2022" name="Int. J. Mol. Sci.">
        <title>Draft Genome of Tanacetum Coccineum: Genomic Comparison of Closely Related Tanacetum-Family Plants.</title>
        <authorList>
            <person name="Yamashiro T."/>
            <person name="Shiraishi A."/>
            <person name="Nakayama K."/>
            <person name="Satake H."/>
        </authorList>
    </citation>
    <scope>NUCLEOTIDE SEQUENCE</scope>
</reference>
<name>A0ABQ5HUH9_9ASTR</name>
<accession>A0ABQ5HUH9</accession>
<evidence type="ECO:0000313" key="2">
    <source>
        <dbReference type="Proteomes" id="UP001151760"/>
    </source>
</evidence>
<protein>
    <submittedName>
        <fullName evidence="1">Uncharacterized protein</fullName>
    </submittedName>
</protein>
<sequence>MEQPPLKVGFLEFYKELEAEMFGASAQSWSYNFFNWSSDWGRILLGGFYLVYLMVLEQVGSPPCGCGG</sequence>
<dbReference type="Proteomes" id="UP001151760">
    <property type="component" value="Unassembled WGS sequence"/>
</dbReference>
<gene>
    <name evidence="1" type="ORF">Tco_1080362</name>
</gene>
<proteinExistence type="predicted"/>
<organism evidence="1 2">
    <name type="scientific">Tanacetum coccineum</name>
    <dbReference type="NCBI Taxonomy" id="301880"/>
    <lineage>
        <taxon>Eukaryota</taxon>
        <taxon>Viridiplantae</taxon>
        <taxon>Streptophyta</taxon>
        <taxon>Embryophyta</taxon>
        <taxon>Tracheophyta</taxon>
        <taxon>Spermatophyta</taxon>
        <taxon>Magnoliopsida</taxon>
        <taxon>eudicotyledons</taxon>
        <taxon>Gunneridae</taxon>
        <taxon>Pentapetalae</taxon>
        <taxon>asterids</taxon>
        <taxon>campanulids</taxon>
        <taxon>Asterales</taxon>
        <taxon>Asteraceae</taxon>
        <taxon>Asteroideae</taxon>
        <taxon>Anthemideae</taxon>
        <taxon>Anthemidinae</taxon>
        <taxon>Tanacetum</taxon>
    </lineage>
</organism>
<comment type="caution">
    <text evidence="1">The sequence shown here is derived from an EMBL/GenBank/DDBJ whole genome shotgun (WGS) entry which is preliminary data.</text>
</comment>
<dbReference type="EMBL" id="BQNB010020026">
    <property type="protein sequence ID" value="GJT91517.1"/>
    <property type="molecule type" value="Genomic_DNA"/>
</dbReference>
<evidence type="ECO:0000313" key="1">
    <source>
        <dbReference type="EMBL" id="GJT91517.1"/>
    </source>
</evidence>
<reference evidence="1" key="2">
    <citation type="submission" date="2022-01" db="EMBL/GenBank/DDBJ databases">
        <authorList>
            <person name="Yamashiro T."/>
            <person name="Shiraishi A."/>
            <person name="Satake H."/>
            <person name="Nakayama K."/>
        </authorList>
    </citation>
    <scope>NUCLEOTIDE SEQUENCE</scope>
</reference>
<keyword evidence="2" id="KW-1185">Reference proteome</keyword>